<feature type="transmembrane region" description="Helical" evidence="8">
    <location>
        <begin position="12"/>
        <end position="35"/>
    </location>
</feature>
<dbReference type="PATRIC" id="fig|1705389.3.peg.3316"/>
<gene>
    <name evidence="10" type="ORF">AMR74_06690</name>
</gene>
<accession>A0A0N0UB54</accession>
<keyword evidence="7 8" id="KW-0472">Membrane</keyword>
<dbReference type="GO" id="GO:0055085">
    <property type="term" value="P:transmembrane transport"/>
    <property type="evidence" value="ECO:0007669"/>
    <property type="project" value="InterPro"/>
</dbReference>
<feature type="transmembrane region" description="Helical" evidence="8">
    <location>
        <begin position="134"/>
        <end position="153"/>
    </location>
</feature>
<keyword evidence="3" id="KW-1003">Cell membrane</keyword>
<comment type="caution">
    <text evidence="10">The sequence shown here is derived from an EMBL/GenBank/DDBJ whole genome shotgun (WGS) entry which is preliminary data.</text>
</comment>
<evidence type="ECO:0000259" key="9">
    <source>
        <dbReference type="PROSITE" id="PS50928"/>
    </source>
</evidence>
<proteinExistence type="inferred from homology"/>
<feature type="transmembrane region" description="Helical" evidence="8">
    <location>
        <begin position="66"/>
        <end position="89"/>
    </location>
</feature>
<dbReference type="InterPro" id="IPR035906">
    <property type="entry name" value="MetI-like_sf"/>
</dbReference>
<dbReference type="RefSeq" id="WP_053771498.1">
    <property type="nucleotide sequence ID" value="NZ_LIST01000002.1"/>
</dbReference>
<sequence>MASVRAVRGWLARGAVAALFGLLVSPLVIVVATAFDASSAVVFPPTEPSLRWFGELLASPTWLRSLANSLVVAAGTSALSMGVGTTAALGLRGYDGRFRGALVGLALLPLLVPGVVIAVTLLTFFSAFGLQQSYLALVLAHSLWATPLTFSVMQSAFARFDWALHEAALDLGASRLTAFRTVVVPEVRAGLAVAALVAFIVSLQEFVMALFLSGPDTRTVPVQAWNSLRQSLDPLVSVVSTILLAAVLLLVLLAGGLAGLDRLATDT</sequence>
<dbReference type="OrthoDB" id="11163at2157"/>
<dbReference type="GO" id="GO:0005886">
    <property type="term" value="C:plasma membrane"/>
    <property type="evidence" value="ECO:0007669"/>
    <property type="project" value="UniProtKB-SubCell"/>
</dbReference>
<reference evidence="10 11" key="1">
    <citation type="submission" date="2015-08" db="EMBL/GenBank/DDBJ databases">
        <title>Genomes of Isolates from Cabo Rojo, PR.</title>
        <authorList>
            <person name="Sanchez-Nieves R.L."/>
            <person name="Montalvo-Rodriguez R."/>
        </authorList>
    </citation>
    <scope>NUCLEOTIDE SEQUENCE [LARGE SCALE GENOMIC DNA]</scope>
    <source>
        <strain evidence="10 11">5</strain>
    </source>
</reference>
<feature type="transmembrane region" description="Helical" evidence="8">
    <location>
        <begin position="234"/>
        <end position="260"/>
    </location>
</feature>
<dbReference type="Pfam" id="PF00528">
    <property type="entry name" value="BPD_transp_1"/>
    <property type="match status" value="1"/>
</dbReference>
<dbReference type="Proteomes" id="UP000037747">
    <property type="component" value="Unassembled WGS sequence"/>
</dbReference>
<protein>
    <recommendedName>
        <fullName evidence="9">ABC transmembrane type-1 domain-containing protein</fullName>
    </recommendedName>
</protein>
<dbReference type="EMBL" id="LIST01000002">
    <property type="protein sequence ID" value="KOX97326.1"/>
    <property type="molecule type" value="Genomic_DNA"/>
</dbReference>
<keyword evidence="4" id="KW-0997">Cell inner membrane</keyword>
<evidence type="ECO:0000256" key="6">
    <source>
        <dbReference type="ARBA" id="ARBA00022989"/>
    </source>
</evidence>
<evidence type="ECO:0000256" key="8">
    <source>
        <dbReference type="RuleBase" id="RU363032"/>
    </source>
</evidence>
<dbReference type="PANTHER" id="PTHR43357:SF4">
    <property type="entry name" value="INNER MEMBRANE ABC TRANSPORTER PERMEASE PROTEIN YDCV"/>
    <property type="match status" value="1"/>
</dbReference>
<comment type="similarity">
    <text evidence="8">Belongs to the binding-protein-dependent transport system permease family.</text>
</comment>
<dbReference type="CDD" id="cd06261">
    <property type="entry name" value="TM_PBP2"/>
    <property type="match status" value="1"/>
</dbReference>
<evidence type="ECO:0000313" key="10">
    <source>
        <dbReference type="EMBL" id="KOX97326.1"/>
    </source>
</evidence>
<dbReference type="PANTHER" id="PTHR43357">
    <property type="entry name" value="INNER MEMBRANE ABC TRANSPORTER PERMEASE PROTEIN YDCV"/>
    <property type="match status" value="1"/>
</dbReference>
<name>A0A0N0UB54_9EURY</name>
<keyword evidence="6 8" id="KW-1133">Transmembrane helix</keyword>
<keyword evidence="2 8" id="KW-0813">Transport</keyword>
<dbReference type="STRING" id="1765655.AMR74_06690"/>
<evidence type="ECO:0000256" key="1">
    <source>
        <dbReference type="ARBA" id="ARBA00004429"/>
    </source>
</evidence>
<evidence type="ECO:0000256" key="3">
    <source>
        <dbReference type="ARBA" id="ARBA00022475"/>
    </source>
</evidence>
<organism evidence="10 11">
    <name type="scientific">Halorubrum tropicale</name>
    <dbReference type="NCBI Taxonomy" id="1765655"/>
    <lineage>
        <taxon>Archaea</taxon>
        <taxon>Methanobacteriati</taxon>
        <taxon>Methanobacteriota</taxon>
        <taxon>Stenosarchaea group</taxon>
        <taxon>Halobacteria</taxon>
        <taxon>Halobacteriales</taxon>
        <taxon>Haloferacaceae</taxon>
        <taxon>Halorubrum</taxon>
    </lineage>
</organism>
<evidence type="ECO:0000256" key="5">
    <source>
        <dbReference type="ARBA" id="ARBA00022692"/>
    </source>
</evidence>
<feature type="domain" description="ABC transmembrane type-1" evidence="9">
    <location>
        <begin position="66"/>
        <end position="254"/>
    </location>
</feature>
<comment type="subcellular location">
    <subcellularLocation>
        <location evidence="1">Cell inner membrane</location>
        <topology evidence="1">Multi-pass membrane protein</topology>
    </subcellularLocation>
    <subcellularLocation>
        <location evidence="8">Cell membrane</location>
        <topology evidence="8">Multi-pass membrane protein</topology>
    </subcellularLocation>
</comment>
<dbReference type="Gene3D" id="1.10.3720.10">
    <property type="entry name" value="MetI-like"/>
    <property type="match status" value="1"/>
</dbReference>
<evidence type="ECO:0000313" key="11">
    <source>
        <dbReference type="Proteomes" id="UP000037747"/>
    </source>
</evidence>
<dbReference type="PROSITE" id="PS50928">
    <property type="entry name" value="ABC_TM1"/>
    <property type="match status" value="1"/>
</dbReference>
<evidence type="ECO:0000256" key="7">
    <source>
        <dbReference type="ARBA" id="ARBA00023136"/>
    </source>
</evidence>
<evidence type="ECO:0000256" key="4">
    <source>
        <dbReference type="ARBA" id="ARBA00022519"/>
    </source>
</evidence>
<keyword evidence="11" id="KW-1185">Reference proteome</keyword>
<dbReference type="AlphaFoldDB" id="A0A0N0UB54"/>
<dbReference type="InterPro" id="IPR000515">
    <property type="entry name" value="MetI-like"/>
</dbReference>
<feature type="transmembrane region" description="Helical" evidence="8">
    <location>
        <begin position="189"/>
        <end position="214"/>
    </location>
</feature>
<feature type="transmembrane region" description="Helical" evidence="8">
    <location>
        <begin position="101"/>
        <end position="128"/>
    </location>
</feature>
<evidence type="ECO:0000256" key="2">
    <source>
        <dbReference type="ARBA" id="ARBA00022448"/>
    </source>
</evidence>
<keyword evidence="5 8" id="KW-0812">Transmembrane</keyword>
<dbReference type="SUPFAM" id="SSF161098">
    <property type="entry name" value="MetI-like"/>
    <property type="match status" value="1"/>
</dbReference>